<dbReference type="InterPro" id="IPR017946">
    <property type="entry name" value="PLC-like_Pdiesterase_TIM-brl"/>
</dbReference>
<comment type="caution">
    <text evidence="3">The sequence shown here is derived from an EMBL/GenBank/DDBJ whole genome shotgun (WGS) entry which is preliminary data.</text>
</comment>
<keyword evidence="4" id="KW-1185">Reference proteome</keyword>
<keyword evidence="1" id="KW-0732">Signal</keyword>
<dbReference type="Gene3D" id="3.20.20.190">
    <property type="entry name" value="Phosphatidylinositol (PI) phosphodiesterase"/>
    <property type="match status" value="1"/>
</dbReference>
<dbReference type="InterPro" id="IPR000909">
    <property type="entry name" value="PLipase_C_PInositol-sp_X_dom"/>
</dbReference>
<dbReference type="OrthoDB" id="2343482at2759"/>
<dbReference type="EMBL" id="LUGH01000161">
    <property type="protein sequence ID" value="OBZ88291.1"/>
    <property type="molecule type" value="Genomic_DNA"/>
</dbReference>
<dbReference type="GO" id="GO:0008081">
    <property type="term" value="F:phosphoric diester hydrolase activity"/>
    <property type="evidence" value="ECO:0007669"/>
    <property type="project" value="InterPro"/>
</dbReference>
<dbReference type="Proteomes" id="UP000093000">
    <property type="component" value="Unassembled WGS sequence"/>
</dbReference>
<protein>
    <recommendedName>
        <fullName evidence="2">Phosphatidylinositol-specific phospholipase C X domain-containing protein</fullName>
    </recommendedName>
</protein>
<name>A0A1C7NGL7_9FUNG</name>
<proteinExistence type="predicted"/>
<dbReference type="InParanoid" id="A0A1C7NGL7"/>
<organism evidence="3 4">
    <name type="scientific">Choanephora cucurbitarum</name>
    <dbReference type="NCBI Taxonomy" id="101091"/>
    <lineage>
        <taxon>Eukaryota</taxon>
        <taxon>Fungi</taxon>
        <taxon>Fungi incertae sedis</taxon>
        <taxon>Mucoromycota</taxon>
        <taxon>Mucoromycotina</taxon>
        <taxon>Mucoromycetes</taxon>
        <taxon>Mucorales</taxon>
        <taxon>Mucorineae</taxon>
        <taxon>Choanephoraceae</taxon>
        <taxon>Choanephoroideae</taxon>
        <taxon>Choanephora</taxon>
    </lineage>
</organism>
<feature type="chain" id="PRO_5008889691" description="Phosphatidylinositol-specific phospholipase C X domain-containing protein" evidence="1">
    <location>
        <begin position="20"/>
        <end position="367"/>
    </location>
</feature>
<evidence type="ECO:0000256" key="1">
    <source>
        <dbReference type="SAM" id="SignalP"/>
    </source>
</evidence>
<dbReference type="GO" id="GO:0006629">
    <property type="term" value="P:lipid metabolic process"/>
    <property type="evidence" value="ECO:0007669"/>
    <property type="project" value="InterPro"/>
</dbReference>
<feature type="domain" description="Phosphatidylinositol-specific phospholipase C X" evidence="2">
    <location>
        <begin position="77"/>
        <end position="164"/>
    </location>
</feature>
<sequence length="367" mass="41281">MKALLVSLIALGLSSVTTAQYSDEVSVEAVGDYDDFDVGFSEALEGAPPCNGFPEYRKIPVNQAFYVGAHQAGSDAFENGSQTRNILQTLEDGIRLLDINLCKDQEGQLVVCSDNAPSKNTFSNVLEQAFTFARNEVEQFFVLHIKSKDSSADVKEIETVIDQICEIHTNKTQGADEFAAGKCSFIYTYNPEKAPWKSMGEIVNYDPEMAQWEGDGELVGVRTKFMLTLADNVKSSDNYTPSYVTPVFWRSVTNEAGSHEELKQTLHQTCRVPEQGIVLGPLDQQTSTPDYLEDALLNKDACNFNDAPLNTYFTAIFVDHYEHQLPYLKELERRMMDVNYAKWTGNYKTMTPSLFISKKKRFDHDEL</sequence>
<feature type="signal peptide" evidence="1">
    <location>
        <begin position="1"/>
        <end position="19"/>
    </location>
</feature>
<dbReference type="SUPFAM" id="SSF51695">
    <property type="entry name" value="PLC-like phosphodiesterases"/>
    <property type="match status" value="1"/>
</dbReference>
<accession>A0A1C7NGL7</accession>
<gene>
    <name evidence="3" type="ORF">A0J61_03658</name>
</gene>
<reference evidence="3 4" key="1">
    <citation type="submission" date="2016-03" db="EMBL/GenBank/DDBJ databases">
        <title>Choanephora cucurbitarum.</title>
        <authorList>
            <person name="Min B."/>
            <person name="Park H."/>
            <person name="Park J.-H."/>
            <person name="Shin H.-D."/>
            <person name="Choi I.-G."/>
        </authorList>
    </citation>
    <scope>NUCLEOTIDE SEQUENCE [LARGE SCALE GENOMIC DNA]</scope>
    <source>
        <strain evidence="3 4">KUS-F28377</strain>
    </source>
</reference>
<evidence type="ECO:0000313" key="3">
    <source>
        <dbReference type="EMBL" id="OBZ88291.1"/>
    </source>
</evidence>
<dbReference type="AlphaFoldDB" id="A0A1C7NGL7"/>
<evidence type="ECO:0000259" key="2">
    <source>
        <dbReference type="Pfam" id="PF00388"/>
    </source>
</evidence>
<dbReference type="Pfam" id="PF00388">
    <property type="entry name" value="PI-PLC-X"/>
    <property type="match status" value="1"/>
</dbReference>
<evidence type="ECO:0000313" key="4">
    <source>
        <dbReference type="Proteomes" id="UP000093000"/>
    </source>
</evidence>